<dbReference type="eggNOG" id="ENOG5030ZWH">
    <property type="taxonomic scope" value="Bacteria"/>
</dbReference>
<reference evidence="1 2" key="1">
    <citation type="journal article" date="2014" name="Genome Announc.">
        <title>Draft Genome Sequence of the Antitrypanosomally Active Sponge-Associated Bacterium Actinokineospora sp. Strain EG49.</title>
        <authorList>
            <person name="Harjes J."/>
            <person name="Ryu T."/>
            <person name="Abdelmohsen U.R."/>
            <person name="Moitinho-Silva L."/>
            <person name="Horn H."/>
            <person name="Ravasi T."/>
            <person name="Hentschel U."/>
        </authorList>
    </citation>
    <scope>NUCLEOTIDE SEQUENCE [LARGE SCALE GENOMIC DNA]</scope>
    <source>
        <strain evidence="1 2">EG49</strain>
    </source>
</reference>
<keyword evidence="2" id="KW-1185">Reference proteome</keyword>
<evidence type="ECO:0000313" key="1">
    <source>
        <dbReference type="EMBL" id="EWC61924.1"/>
    </source>
</evidence>
<name>W7J799_9PSEU</name>
<dbReference type="AlphaFoldDB" id="W7J799"/>
<proteinExistence type="predicted"/>
<evidence type="ECO:0000313" key="2">
    <source>
        <dbReference type="Proteomes" id="UP000019277"/>
    </source>
</evidence>
<sequence length="77" mass="8962">MLAMIVYLHKEHETETEVRYRFHLTDGVDRRLVMDKRAETIQPDDGNRDGVFQAAASKLARAWLDTKIAPERLIHQS</sequence>
<protein>
    <submittedName>
        <fullName evidence="1">Uncharacterized protein</fullName>
    </submittedName>
</protein>
<organism evidence="1 2">
    <name type="scientific">Actinokineospora spheciospongiae</name>
    <dbReference type="NCBI Taxonomy" id="909613"/>
    <lineage>
        <taxon>Bacteria</taxon>
        <taxon>Bacillati</taxon>
        <taxon>Actinomycetota</taxon>
        <taxon>Actinomycetes</taxon>
        <taxon>Pseudonocardiales</taxon>
        <taxon>Pseudonocardiaceae</taxon>
        <taxon>Actinokineospora</taxon>
    </lineage>
</organism>
<dbReference type="EMBL" id="AYXG01000099">
    <property type="protein sequence ID" value="EWC61924.1"/>
    <property type="molecule type" value="Genomic_DNA"/>
</dbReference>
<accession>W7J799</accession>
<comment type="caution">
    <text evidence="1">The sequence shown here is derived from an EMBL/GenBank/DDBJ whole genome shotgun (WGS) entry which is preliminary data.</text>
</comment>
<dbReference type="Proteomes" id="UP000019277">
    <property type="component" value="Unassembled WGS sequence"/>
</dbReference>
<gene>
    <name evidence="1" type="ORF">UO65_2748</name>
</gene>